<keyword evidence="1" id="KW-0732">Signal</keyword>
<accession>A0A934VMT1</accession>
<dbReference type="Proteomes" id="UP000604083">
    <property type="component" value="Unassembled WGS sequence"/>
</dbReference>
<organism evidence="2 3">
    <name type="scientific">Roseibacillus ishigakijimensis</name>
    <dbReference type="NCBI Taxonomy" id="454146"/>
    <lineage>
        <taxon>Bacteria</taxon>
        <taxon>Pseudomonadati</taxon>
        <taxon>Verrucomicrobiota</taxon>
        <taxon>Verrucomicrobiia</taxon>
        <taxon>Verrucomicrobiales</taxon>
        <taxon>Verrucomicrobiaceae</taxon>
        <taxon>Roseibacillus</taxon>
    </lineage>
</organism>
<evidence type="ECO:0008006" key="4">
    <source>
        <dbReference type="Google" id="ProtNLM"/>
    </source>
</evidence>
<reference evidence="2" key="1">
    <citation type="submission" date="2021-01" db="EMBL/GenBank/DDBJ databases">
        <title>Modified the classification status of verrucomicrobia.</title>
        <authorList>
            <person name="Feng X."/>
        </authorList>
    </citation>
    <scope>NUCLEOTIDE SEQUENCE</scope>
    <source>
        <strain evidence="2">KCTC 12986</strain>
    </source>
</reference>
<evidence type="ECO:0000313" key="3">
    <source>
        <dbReference type="Proteomes" id="UP000604083"/>
    </source>
</evidence>
<keyword evidence="3" id="KW-1185">Reference proteome</keyword>
<sequence>MKSIITLVGGAAAIALASCNAPYGNGVQQMTPRANIEEIERLPAPAPAPSAGLDGYNAVQYGLDNRYGNFHGYGRRHYPY</sequence>
<dbReference type="AlphaFoldDB" id="A0A934VMT1"/>
<gene>
    <name evidence="2" type="ORF">JIN78_11070</name>
</gene>
<evidence type="ECO:0000313" key="2">
    <source>
        <dbReference type="EMBL" id="MBK1834602.1"/>
    </source>
</evidence>
<feature type="signal peptide" evidence="1">
    <location>
        <begin position="1"/>
        <end position="17"/>
    </location>
</feature>
<comment type="caution">
    <text evidence="2">The sequence shown here is derived from an EMBL/GenBank/DDBJ whole genome shotgun (WGS) entry which is preliminary data.</text>
</comment>
<dbReference type="RefSeq" id="WP_200392037.1">
    <property type="nucleotide sequence ID" value="NZ_JAENIO010000027.1"/>
</dbReference>
<dbReference type="PROSITE" id="PS51257">
    <property type="entry name" value="PROKAR_LIPOPROTEIN"/>
    <property type="match status" value="1"/>
</dbReference>
<feature type="chain" id="PRO_5037412558" description="Lipoprotein" evidence="1">
    <location>
        <begin position="18"/>
        <end position="80"/>
    </location>
</feature>
<evidence type="ECO:0000256" key="1">
    <source>
        <dbReference type="SAM" id="SignalP"/>
    </source>
</evidence>
<dbReference type="EMBL" id="JAENIO010000027">
    <property type="protein sequence ID" value="MBK1834602.1"/>
    <property type="molecule type" value="Genomic_DNA"/>
</dbReference>
<name>A0A934VMT1_9BACT</name>
<protein>
    <recommendedName>
        <fullName evidence="4">Lipoprotein</fullName>
    </recommendedName>
</protein>
<proteinExistence type="predicted"/>